<gene>
    <name evidence="1" type="ORF">CAUJ_LOCUS845</name>
</gene>
<dbReference type="EMBL" id="CAJGYM010000001">
    <property type="protein sequence ID" value="CAD6184926.1"/>
    <property type="molecule type" value="Genomic_DNA"/>
</dbReference>
<dbReference type="Proteomes" id="UP000835052">
    <property type="component" value="Unassembled WGS sequence"/>
</dbReference>
<protein>
    <submittedName>
        <fullName evidence="1">Uncharacterized protein</fullName>
    </submittedName>
</protein>
<evidence type="ECO:0000313" key="1">
    <source>
        <dbReference type="EMBL" id="CAD6184926.1"/>
    </source>
</evidence>
<organism evidence="1 2">
    <name type="scientific">Caenorhabditis auriculariae</name>
    <dbReference type="NCBI Taxonomy" id="2777116"/>
    <lineage>
        <taxon>Eukaryota</taxon>
        <taxon>Metazoa</taxon>
        <taxon>Ecdysozoa</taxon>
        <taxon>Nematoda</taxon>
        <taxon>Chromadorea</taxon>
        <taxon>Rhabditida</taxon>
        <taxon>Rhabditina</taxon>
        <taxon>Rhabditomorpha</taxon>
        <taxon>Rhabditoidea</taxon>
        <taxon>Rhabditidae</taxon>
        <taxon>Peloderinae</taxon>
        <taxon>Caenorhabditis</taxon>
    </lineage>
</organism>
<proteinExistence type="predicted"/>
<reference evidence="1" key="1">
    <citation type="submission" date="2020-10" db="EMBL/GenBank/DDBJ databases">
        <authorList>
            <person name="Kikuchi T."/>
        </authorList>
    </citation>
    <scope>NUCLEOTIDE SEQUENCE</scope>
    <source>
        <strain evidence="1">NKZ352</strain>
    </source>
</reference>
<accession>A0A8S1GNW0</accession>
<comment type="caution">
    <text evidence="1">The sequence shown here is derived from an EMBL/GenBank/DDBJ whole genome shotgun (WGS) entry which is preliminary data.</text>
</comment>
<evidence type="ECO:0000313" key="2">
    <source>
        <dbReference type="Proteomes" id="UP000835052"/>
    </source>
</evidence>
<dbReference type="AlphaFoldDB" id="A0A8S1GNW0"/>
<name>A0A8S1GNW0_9PELO</name>
<sequence>MLAPVLTKEEVLKQANHWLQEHERRCGLEEDYRRECEIVYRRSASCREDGHEAHMQRMRDAVEKLVAGFEHLNQLAKGDYHFPHSIAPTVCCWEYRLETLRERNGVYFNERLIPHASAESFLMGLRLVPGCDRPELFQKIQQSVDDALAETGSVFDLSPPPIDIFTPRATDRFNVANFLNAVHTKEMEDDGHQYIGPCRSCPLLLLADPYLTQLQYDFSALHYKNYVWNVMRALQPRRSWQLWIDIWALLFPSRDRPRNFRSIRA</sequence>
<keyword evidence="2" id="KW-1185">Reference proteome</keyword>